<dbReference type="SUPFAM" id="SSF47413">
    <property type="entry name" value="lambda repressor-like DNA-binding domains"/>
    <property type="match status" value="1"/>
</dbReference>
<dbReference type="SMART" id="SM00530">
    <property type="entry name" value="HTH_XRE"/>
    <property type="match status" value="1"/>
</dbReference>
<dbReference type="InterPro" id="IPR010982">
    <property type="entry name" value="Lambda_DNA-bd_dom_sf"/>
</dbReference>
<name>A0ABT6ZQA4_9ACTN</name>
<reference evidence="2 3" key="1">
    <citation type="submission" date="2023-05" db="EMBL/GenBank/DDBJ databases">
        <title>Streptantibioticus silvisoli sp. nov., acidotolerant actinomycetes 1 from pine litter.</title>
        <authorList>
            <person name="Swiecimska M."/>
            <person name="Golinska P."/>
            <person name="Sangal V."/>
            <person name="Wachnowicz B."/>
            <person name="Goodfellow M."/>
        </authorList>
    </citation>
    <scope>NUCLEOTIDE SEQUENCE [LARGE SCALE GENOMIC DNA]</scope>
    <source>
        <strain evidence="2 3">DSM 42109</strain>
    </source>
</reference>
<feature type="domain" description="HTH cro/C1-type" evidence="1">
    <location>
        <begin position="9"/>
        <end position="62"/>
    </location>
</feature>
<dbReference type="CDD" id="cd00093">
    <property type="entry name" value="HTH_XRE"/>
    <property type="match status" value="1"/>
</dbReference>
<evidence type="ECO:0000313" key="2">
    <source>
        <dbReference type="EMBL" id="MDJ1131237.1"/>
    </source>
</evidence>
<protein>
    <submittedName>
        <fullName evidence="2">Helix-turn-helix domain-containing protein</fullName>
    </submittedName>
</protein>
<dbReference type="Gene3D" id="1.10.260.40">
    <property type="entry name" value="lambda repressor-like DNA-binding domains"/>
    <property type="match status" value="1"/>
</dbReference>
<dbReference type="InterPro" id="IPR001387">
    <property type="entry name" value="Cro/C1-type_HTH"/>
</dbReference>
<dbReference type="EMBL" id="JANCPR020000004">
    <property type="protein sequence ID" value="MDJ1131237.1"/>
    <property type="molecule type" value="Genomic_DNA"/>
</dbReference>
<evidence type="ECO:0000259" key="1">
    <source>
        <dbReference type="SMART" id="SM00530"/>
    </source>
</evidence>
<organism evidence="2 3">
    <name type="scientific">Streptomyces iconiensis</name>
    <dbReference type="NCBI Taxonomy" id="1384038"/>
    <lineage>
        <taxon>Bacteria</taxon>
        <taxon>Bacillati</taxon>
        <taxon>Actinomycetota</taxon>
        <taxon>Actinomycetes</taxon>
        <taxon>Kitasatosporales</taxon>
        <taxon>Streptomycetaceae</taxon>
        <taxon>Streptomyces</taxon>
    </lineage>
</organism>
<sequence length="390" mass="41853">MSDETFGQALRRLRGTRSLRDVAHLASCGKSYVSDLEHERRQPTAAIAAALDDALGGGGELKMLAEAPPTAPLTAQAAALQSGLLDAIAAGPMTDASVEDWEWTVARQGRATRYRAEHDQLGELVGEFSDLQRVLARRHPAPVRRRLLVAAAGLSGLMALTLLKLGDDGARSWWRTARTVAAAAEDRTIMSWLYAQEAYQLYYSHDLHGAIELAVRAQHLAGGLPCVGPALAAPLEARSHARLGREDDVTSALSRGQTALSRLDETDRAPSAFGYSESQLRFHSGNAWTHLGRTVAAREQHAQALALYPVDDHTDRALIGLDQAMCEALDGDAAAAAQQAADTVLALPEEHRSPLIIYRAQDVAARVPEARSLPEGRVLRDVLALPAGEG</sequence>
<proteinExistence type="predicted"/>
<gene>
    <name evidence="2" type="ORF">NMN56_004530</name>
</gene>
<keyword evidence="3" id="KW-1185">Reference proteome</keyword>
<dbReference type="Proteomes" id="UP001214441">
    <property type="component" value="Unassembled WGS sequence"/>
</dbReference>
<evidence type="ECO:0000313" key="3">
    <source>
        <dbReference type="Proteomes" id="UP001214441"/>
    </source>
</evidence>
<accession>A0ABT6ZQA4</accession>
<dbReference type="Pfam" id="PF13560">
    <property type="entry name" value="HTH_31"/>
    <property type="match status" value="1"/>
</dbReference>
<comment type="caution">
    <text evidence="2">The sequence shown here is derived from an EMBL/GenBank/DDBJ whole genome shotgun (WGS) entry which is preliminary data.</text>
</comment>